<proteinExistence type="predicted"/>
<evidence type="ECO:0000256" key="1">
    <source>
        <dbReference type="SAM" id="Phobius"/>
    </source>
</evidence>
<comment type="caution">
    <text evidence="2">The sequence shown here is derived from an EMBL/GenBank/DDBJ whole genome shotgun (WGS) entry which is preliminary data.</text>
</comment>
<organism evidence="2 3">
    <name type="scientific">Algibacter miyuki</name>
    <dbReference type="NCBI Taxonomy" id="1306933"/>
    <lineage>
        <taxon>Bacteria</taxon>
        <taxon>Pseudomonadati</taxon>
        <taxon>Bacteroidota</taxon>
        <taxon>Flavobacteriia</taxon>
        <taxon>Flavobacteriales</taxon>
        <taxon>Flavobacteriaceae</taxon>
        <taxon>Algibacter</taxon>
    </lineage>
</organism>
<keyword evidence="1" id="KW-0812">Transmembrane</keyword>
<sequence length="114" mass="13054">MMIKRKGILGFVVIFVVITAFVVYNITDFKTLQTYQVEVFKVGNGFGYQIKSQSKLLIKQDYIPAVQLNKTFCTEEDAEKVGRFVANKILNKENPKVTMENLKQLNVDLQCVNN</sequence>
<reference evidence="2 3" key="1">
    <citation type="submission" date="2024-09" db="EMBL/GenBank/DDBJ databases">
        <authorList>
            <person name="Sun Q."/>
            <person name="Mori K."/>
        </authorList>
    </citation>
    <scope>NUCLEOTIDE SEQUENCE [LARGE SCALE GENOMIC DNA]</scope>
    <source>
        <strain evidence="2 3">CECT 8300</strain>
    </source>
</reference>
<dbReference type="RefSeq" id="WP_290271532.1">
    <property type="nucleotide sequence ID" value="NZ_JAUFQP010000010.1"/>
</dbReference>
<keyword evidence="1" id="KW-0472">Membrane</keyword>
<keyword evidence="1" id="KW-1133">Transmembrane helix</keyword>
<keyword evidence="3" id="KW-1185">Reference proteome</keyword>
<dbReference type="Proteomes" id="UP001589590">
    <property type="component" value="Unassembled WGS sequence"/>
</dbReference>
<feature type="transmembrane region" description="Helical" evidence="1">
    <location>
        <begin position="7"/>
        <end position="26"/>
    </location>
</feature>
<dbReference type="Pfam" id="PF16250">
    <property type="entry name" value="DUF4907"/>
    <property type="match status" value="1"/>
</dbReference>
<dbReference type="EMBL" id="JBHMFA010000004">
    <property type="protein sequence ID" value="MFB9104166.1"/>
    <property type="molecule type" value="Genomic_DNA"/>
</dbReference>
<evidence type="ECO:0000313" key="3">
    <source>
        <dbReference type="Proteomes" id="UP001589590"/>
    </source>
</evidence>
<accession>A0ABV5GWZ8</accession>
<evidence type="ECO:0000313" key="2">
    <source>
        <dbReference type="EMBL" id="MFB9104166.1"/>
    </source>
</evidence>
<gene>
    <name evidence="2" type="ORF">ACFFU1_04615</name>
</gene>
<dbReference type="InterPro" id="IPR032593">
    <property type="entry name" value="DUF4907"/>
</dbReference>
<name>A0ABV5GWZ8_9FLAO</name>
<protein>
    <submittedName>
        <fullName evidence="2">DUF4907 domain-containing protein</fullName>
    </submittedName>
</protein>